<keyword evidence="3" id="KW-1185">Reference proteome</keyword>
<dbReference type="Proteomes" id="UP000281738">
    <property type="component" value="Unassembled WGS sequence"/>
</dbReference>
<proteinExistence type="predicted"/>
<evidence type="ECO:0000259" key="1">
    <source>
        <dbReference type="PROSITE" id="PS51186"/>
    </source>
</evidence>
<evidence type="ECO:0000313" key="3">
    <source>
        <dbReference type="Proteomes" id="UP000281738"/>
    </source>
</evidence>
<dbReference type="SUPFAM" id="SSF55729">
    <property type="entry name" value="Acyl-CoA N-acyltransferases (Nat)"/>
    <property type="match status" value="1"/>
</dbReference>
<evidence type="ECO:0000313" key="2">
    <source>
        <dbReference type="EMBL" id="ROR90901.1"/>
    </source>
</evidence>
<dbReference type="AlphaFoldDB" id="A0A3N2CTQ9"/>
<dbReference type="GO" id="GO:0016747">
    <property type="term" value="F:acyltransferase activity, transferring groups other than amino-acyl groups"/>
    <property type="evidence" value="ECO:0007669"/>
    <property type="project" value="InterPro"/>
</dbReference>
<dbReference type="InterPro" id="IPR000182">
    <property type="entry name" value="GNAT_dom"/>
</dbReference>
<dbReference type="Gene3D" id="3.40.630.30">
    <property type="match status" value="1"/>
</dbReference>
<name>A0A3N2CTQ9_9ACTN</name>
<feature type="domain" description="N-acetyltransferase" evidence="1">
    <location>
        <begin position="1"/>
        <end position="106"/>
    </location>
</feature>
<sequence>MPEGGRVGLRWVQRDAAGVICGSTGFELSRDRHHALVRSVAVATGRRRGGLESQLATLPLAQAAAAGASRAWLFSRRSGPFWEKLGFEPSNTEHWAEALGETHQVRLFVRTGQLGQEVAWTRSLLHQ</sequence>
<dbReference type="Pfam" id="PF00583">
    <property type="entry name" value="Acetyltransf_1"/>
    <property type="match status" value="1"/>
</dbReference>
<dbReference type="RefSeq" id="WP_425463845.1">
    <property type="nucleotide sequence ID" value="NZ_RKHO01000001.1"/>
</dbReference>
<dbReference type="PROSITE" id="PS51186">
    <property type="entry name" value="GNAT"/>
    <property type="match status" value="1"/>
</dbReference>
<reference evidence="2 3" key="1">
    <citation type="submission" date="2018-11" db="EMBL/GenBank/DDBJ databases">
        <title>Sequencing the genomes of 1000 actinobacteria strains.</title>
        <authorList>
            <person name="Klenk H.-P."/>
        </authorList>
    </citation>
    <scope>NUCLEOTIDE SEQUENCE [LARGE SCALE GENOMIC DNA]</scope>
    <source>
        <strain evidence="2 3">DSM 12652</strain>
    </source>
</reference>
<gene>
    <name evidence="2" type="ORF">EDD33_1750</name>
</gene>
<comment type="caution">
    <text evidence="2">The sequence shown here is derived from an EMBL/GenBank/DDBJ whole genome shotgun (WGS) entry which is preliminary data.</text>
</comment>
<dbReference type="EMBL" id="RKHO01000001">
    <property type="protein sequence ID" value="ROR90901.1"/>
    <property type="molecule type" value="Genomic_DNA"/>
</dbReference>
<dbReference type="InterPro" id="IPR016181">
    <property type="entry name" value="Acyl_CoA_acyltransferase"/>
</dbReference>
<accession>A0A3N2CTQ9</accession>
<protein>
    <recommendedName>
        <fullName evidence="1">N-acetyltransferase domain-containing protein</fullName>
    </recommendedName>
</protein>
<organism evidence="2 3">
    <name type="scientific">Nocardioides aurantiacus</name>
    <dbReference type="NCBI Taxonomy" id="86796"/>
    <lineage>
        <taxon>Bacteria</taxon>
        <taxon>Bacillati</taxon>
        <taxon>Actinomycetota</taxon>
        <taxon>Actinomycetes</taxon>
        <taxon>Propionibacteriales</taxon>
        <taxon>Nocardioidaceae</taxon>
        <taxon>Nocardioides</taxon>
    </lineage>
</organism>